<feature type="domain" description="NAD-dependent epimerase/dehydratase" evidence="2">
    <location>
        <begin position="9"/>
        <end position="234"/>
    </location>
</feature>
<dbReference type="GO" id="GO:0006567">
    <property type="term" value="P:L-threonine catabolic process"/>
    <property type="evidence" value="ECO:0007669"/>
    <property type="project" value="TreeGrafter"/>
</dbReference>
<dbReference type="Gene3D" id="3.40.50.720">
    <property type="entry name" value="NAD(P)-binding Rossmann-like Domain"/>
    <property type="match status" value="1"/>
</dbReference>
<dbReference type="EMBL" id="KP211915">
    <property type="protein sequence ID" value="AKQ06056.1"/>
    <property type="molecule type" value="Genomic_DNA"/>
</dbReference>
<dbReference type="AlphaFoldDB" id="A0A0R7K4F7"/>
<accession>A0A0R7K4F7</accession>
<evidence type="ECO:0000259" key="2">
    <source>
        <dbReference type="Pfam" id="PF01370"/>
    </source>
</evidence>
<dbReference type="PANTHER" id="PTHR42687">
    <property type="entry name" value="L-THREONINE 3-DEHYDROGENASE"/>
    <property type="match status" value="1"/>
</dbReference>
<reference evidence="3" key="2">
    <citation type="journal article" date="2015" name="ISME J.">
        <title>A new class of marine Euryarchaeota group II from the Mediterranean deep chlorophyll maximum.</title>
        <authorList>
            <person name="Martin-Cuadrado A.B."/>
            <person name="Garcia-Heredia I."/>
            <person name="Molto A.G."/>
            <person name="Lopez-Ubeda R."/>
            <person name="Kimes N."/>
            <person name="Lopez-Garcia P."/>
            <person name="Moreira D."/>
            <person name="Rodriguez-Valera F."/>
        </authorList>
    </citation>
    <scope>NUCLEOTIDE SEQUENCE</scope>
</reference>
<organism evidence="3">
    <name type="scientific">uncultured Poseidoniia archaeon</name>
    <dbReference type="NCBI Taxonomy" id="1697135"/>
    <lineage>
        <taxon>Archaea</taxon>
        <taxon>Methanobacteriati</taxon>
        <taxon>Thermoplasmatota</taxon>
        <taxon>Candidatus Poseidoniia</taxon>
        <taxon>environmental samples</taxon>
    </lineage>
</organism>
<sequence>MVVHEGGRILVTGALGQIGTDLVQSLRDIYGSDHVIASDIREKKGHPCIQNGPYTNLDVLDKDGIFQLIIEKEIKIIYHLAAILSAKGEENPDLCELINVEGTRNILEAAREFDLRIFAPSSIAVFGPDAPKNAPQITPLNPTTKYGMTKVDCEILGMIYHEKYGVDIRGIRYPGLISWKSPVSGGTTDYAVDIFHAALSEESTYDCFLSAQTRLPMMYMDDAIRATISLMDEPIDSLSSARCGYNISGVSFTPEELVSEINKKLPNFVCRYKPDIRQNYADSWPDSIDDQISRNDWNWKSRFNLESIVNEMLTNLK</sequence>
<evidence type="ECO:0000313" key="3">
    <source>
        <dbReference type="EMBL" id="AKQ06056.1"/>
    </source>
</evidence>
<dbReference type="PANTHER" id="PTHR42687:SF1">
    <property type="entry name" value="L-THREONINE 3-DEHYDROGENASE, MITOCHONDRIAL"/>
    <property type="match status" value="1"/>
</dbReference>
<dbReference type="GO" id="GO:0008743">
    <property type="term" value="F:L-threonine 3-dehydrogenase activity"/>
    <property type="evidence" value="ECO:0007669"/>
    <property type="project" value="TreeGrafter"/>
</dbReference>
<evidence type="ECO:0000256" key="1">
    <source>
        <dbReference type="ARBA" id="ARBA00007637"/>
    </source>
</evidence>
<dbReference type="Pfam" id="PF01370">
    <property type="entry name" value="Epimerase"/>
    <property type="match status" value="1"/>
</dbReference>
<dbReference type="InterPro" id="IPR051225">
    <property type="entry name" value="NAD(P)_epim/dehydratase"/>
</dbReference>
<dbReference type="InterPro" id="IPR036291">
    <property type="entry name" value="NAD(P)-bd_dom_sf"/>
</dbReference>
<proteinExistence type="inferred from homology"/>
<name>A0A0R7K4F7_9ARCH</name>
<reference evidence="3" key="1">
    <citation type="submission" date="2014-11" db="EMBL/GenBank/DDBJ databases">
        <authorList>
            <person name="Tripathy S."/>
        </authorList>
    </citation>
    <scope>NUCLEOTIDE SEQUENCE</scope>
</reference>
<comment type="similarity">
    <text evidence="1">Belongs to the NAD(P)-dependent epimerase/dehydratase family.</text>
</comment>
<protein>
    <recommendedName>
        <fullName evidence="2">NAD-dependent epimerase/dehydratase domain-containing protein</fullName>
    </recommendedName>
</protein>
<dbReference type="InterPro" id="IPR001509">
    <property type="entry name" value="Epimerase_deHydtase"/>
</dbReference>
<dbReference type="SUPFAM" id="SSF51735">
    <property type="entry name" value="NAD(P)-binding Rossmann-fold domains"/>
    <property type="match status" value="1"/>
</dbReference>